<proteinExistence type="predicted"/>
<sequence length="294" mass="32802">MPDKKKDQAGTDAPPSSKTKAPHWKDKIERKSRAIDKELGFDEVNAENAKDWLNTRIGLIVQENQHRADTSWTQLQAGLDFQRKMSRGVLPCSTETPPPAASFEAKSSRQATTRVTVPRASLEHNKSSDTYRATKAVEAYVPGNPNSHLPEDFEESNVRGTAMSIGDMNNTNKATPLVEYEPPQAYPTPAKPQKRRPSKSLSPEKQHKRRPPTMPSPITQASNDKDEDDDEDHEHGIEDGDQDAADIQSACRRRQQTTTKRSRANPLETNLGPNWDFHLVDGSRPTKARGNGHI</sequence>
<reference evidence="2 3" key="1">
    <citation type="submission" date="2023-01" db="EMBL/GenBank/DDBJ databases">
        <title>Analysis of 21 Apiospora genomes using comparative genomics revels a genus with tremendous synthesis potential of carbohydrate active enzymes and secondary metabolites.</title>
        <authorList>
            <person name="Sorensen T."/>
        </authorList>
    </citation>
    <scope>NUCLEOTIDE SEQUENCE [LARGE SCALE GENOMIC DNA]</scope>
    <source>
        <strain evidence="2 3">CBS 83171</strain>
    </source>
</reference>
<evidence type="ECO:0000313" key="2">
    <source>
        <dbReference type="EMBL" id="KAK8077736.1"/>
    </source>
</evidence>
<feature type="compositionally biased region" description="Basic residues" evidence="1">
    <location>
        <begin position="251"/>
        <end position="263"/>
    </location>
</feature>
<evidence type="ECO:0000256" key="1">
    <source>
        <dbReference type="SAM" id="MobiDB-lite"/>
    </source>
</evidence>
<accession>A0ABR1W5B5</accession>
<gene>
    <name evidence="2" type="ORF">PG996_003906</name>
</gene>
<comment type="caution">
    <text evidence="2">The sequence shown here is derived from an EMBL/GenBank/DDBJ whole genome shotgun (WGS) entry which is preliminary data.</text>
</comment>
<keyword evidence="3" id="KW-1185">Reference proteome</keyword>
<evidence type="ECO:0000313" key="3">
    <source>
        <dbReference type="Proteomes" id="UP001446871"/>
    </source>
</evidence>
<organism evidence="2 3">
    <name type="scientific">Apiospora saccharicola</name>
    <dbReference type="NCBI Taxonomy" id="335842"/>
    <lineage>
        <taxon>Eukaryota</taxon>
        <taxon>Fungi</taxon>
        <taxon>Dikarya</taxon>
        <taxon>Ascomycota</taxon>
        <taxon>Pezizomycotina</taxon>
        <taxon>Sordariomycetes</taxon>
        <taxon>Xylariomycetidae</taxon>
        <taxon>Amphisphaeriales</taxon>
        <taxon>Apiosporaceae</taxon>
        <taxon>Apiospora</taxon>
    </lineage>
</organism>
<feature type="region of interest" description="Disordered" evidence="1">
    <location>
        <begin position="91"/>
        <end position="131"/>
    </location>
</feature>
<feature type="region of interest" description="Disordered" evidence="1">
    <location>
        <begin position="1"/>
        <end position="26"/>
    </location>
</feature>
<dbReference type="EMBL" id="JAQQWM010000002">
    <property type="protein sequence ID" value="KAK8077736.1"/>
    <property type="molecule type" value="Genomic_DNA"/>
</dbReference>
<feature type="region of interest" description="Disordered" evidence="1">
    <location>
        <begin position="163"/>
        <end position="294"/>
    </location>
</feature>
<protein>
    <submittedName>
        <fullName evidence="2">Uncharacterized protein</fullName>
    </submittedName>
</protein>
<name>A0ABR1W5B5_9PEZI</name>
<dbReference type="Proteomes" id="UP001446871">
    <property type="component" value="Unassembled WGS sequence"/>
</dbReference>